<evidence type="ECO:0000256" key="2">
    <source>
        <dbReference type="ARBA" id="ARBA00022692"/>
    </source>
</evidence>
<evidence type="ECO:0000259" key="6">
    <source>
        <dbReference type="Pfam" id="PF00999"/>
    </source>
</evidence>
<sequence length="396" mass="41603">MLTSLAFIFLLGMLLSSILKKLRLPGLLGMLITGIVLGPYVLNLLDPSILSISADLRQIALIIILTRAGLSLDINDLKKVGRPAILMCFVPACCEIAGMILLAPGLLGISVLDAAIMGAVVAAVSPAVIVPKMLMLMEKGYGRENRIPQLIMAGASVDDVFVIVLFTAFTGLAQGESISAASFAQVPVSILTGMIAGVGTGMILAVLFARLHIRDSGKVVVLLSISFLMVALENVLKGVIPFSGLLAVMSMGIALQKKRRVVAERLSVKYSKLWVAAEILLFVLVGASVDVSYALAAGASAVLLIFGVLLFRMAGVFLCMLKTKLSGKERLFCMIAYMPKATVQAAIGGVPLALGLGCGKIVLTVAVLAILITAPLGAFGVDVAYRKLLPQTHDEM</sequence>
<keyword evidence="2 5" id="KW-0812">Transmembrane</keyword>
<evidence type="ECO:0000256" key="4">
    <source>
        <dbReference type="ARBA" id="ARBA00023136"/>
    </source>
</evidence>
<dbReference type="GO" id="GO:0015297">
    <property type="term" value="F:antiporter activity"/>
    <property type="evidence" value="ECO:0007669"/>
    <property type="project" value="InterPro"/>
</dbReference>
<keyword evidence="4 5" id="KW-0472">Membrane</keyword>
<dbReference type="Pfam" id="PF00999">
    <property type="entry name" value="Na_H_Exchanger"/>
    <property type="match status" value="1"/>
</dbReference>
<evidence type="ECO:0000256" key="1">
    <source>
        <dbReference type="ARBA" id="ARBA00004141"/>
    </source>
</evidence>
<feature type="transmembrane region" description="Helical" evidence="5">
    <location>
        <begin position="189"/>
        <end position="209"/>
    </location>
</feature>
<feature type="transmembrane region" description="Helical" evidence="5">
    <location>
        <begin position="109"/>
        <end position="130"/>
    </location>
</feature>
<dbReference type="PANTHER" id="PTHR31102:SF1">
    <property type="entry name" value="CATION_H+ EXCHANGER DOMAIN-CONTAINING PROTEIN"/>
    <property type="match status" value="1"/>
</dbReference>
<evidence type="ECO:0000256" key="5">
    <source>
        <dbReference type="SAM" id="Phobius"/>
    </source>
</evidence>
<feature type="transmembrane region" description="Helical" evidence="5">
    <location>
        <begin position="26"/>
        <end position="45"/>
    </location>
</feature>
<dbReference type="RefSeq" id="WP_044293278.1">
    <property type="nucleotide sequence ID" value="NZ_JTGN01000001.1"/>
</dbReference>
<dbReference type="EMBL" id="QGQD01000025">
    <property type="protein sequence ID" value="TLD01894.1"/>
    <property type="molecule type" value="Genomic_DNA"/>
</dbReference>
<comment type="subcellular location">
    <subcellularLocation>
        <location evidence="1">Membrane</location>
        <topology evidence="1">Multi-pass membrane protein</topology>
    </subcellularLocation>
</comment>
<evidence type="ECO:0000256" key="3">
    <source>
        <dbReference type="ARBA" id="ARBA00022989"/>
    </source>
</evidence>
<comment type="caution">
    <text evidence="7">The sequence shown here is derived from an EMBL/GenBank/DDBJ whole genome shotgun (WGS) entry which is preliminary data.</text>
</comment>
<dbReference type="InterPro" id="IPR038770">
    <property type="entry name" value="Na+/solute_symporter_sf"/>
</dbReference>
<feature type="transmembrane region" description="Helical" evidence="5">
    <location>
        <begin position="150"/>
        <end position="169"/>
    </location>
</feature>
<feature type="transmembrane region" description="Helical" evidence="5">
    <location>
        <begin position="84"/>
        <end position="103"/>
    </location>
</feature>
<feature type="transmembrane region" description="Helical" evidence="5">
    <location>
        <begin position="238"/>
        <end position="255"/>
    </location>
</feature>
<keyword evidence="8" id="KW-1185">Reference proteome</keyword>
<dbReference type="AlphaFoldDB" id="A0A4U8QBL1"/>
<dbReference type="PANTHER" id="PTHR31102">
    <property type="match status" value="1"/>
</dbReference>
<proteinExistence type="predicted"/>
<feature type="domain" description="Cation/H+ exchanger transmembrane" evidence="6">
    <location>
        <begin position="12"/>
        <end position="376"/>
    </location>
</feature>
<feature type="transmembrane region" description="Helical" evidence="5">
    <location>
        <begin position="331"/>
        <end position="355"/>
    </location>
</feature>
<dbReference type="Gene3D" id="1.20.1530.20">
    <property type="match status" value="1"/>
</dbReference>
<keyword evidence="3 5" id="KW-1133">Transmembrane helix</keyword>
<reference evidence="7 8" key="1">
    <citation type="journal article" date="2019" name="Anaerobe">
        <title>Detection of Robinsoniella peoriensis in multiple bone samples of a trauma patient.</title>
        <authorList>
            <person name="Schrottner P."/>
            <person name="Hartwich K."/>
            <person name="Bunk B."/>
            <person name="Schober I."/>
            <person name="Helbig S."/>
            <person name="Rudolph W.W."/>
            <person name="Gunzer F."/>
        </authorList>
    </citation>
    <scope>NUCLEOTIDE SEQUENCE [LARGE SCALE GENOMIC DNA]</scope>
    <source>
        <strain evidence="7 8">DSM 106044</strain>
    </source>
</reference>
<feature type="transmembrane region" description="Helical" evidence="5">
    <location>
        <begin position="216"/>
        <end position="232"/>
    </location>
</feature>
<name>A0A4U8QBL1_9FIRM</name>
<dbReference type="Proteomes" id="UP000306509">
    <property type="component" value="Unassembled WGS sequence"/>
</dbReference>
<feature type="transmembrane region" description="Helical" evidence="5">
    <location>
        <begin position="361"/>
        <end position="381"/>
    </location>
</feature>
<feature type="transmembrane region" description="Helical" evidence="5">
    <location>
        <begin position="301"/>
        <end position="319"/>
    </location>
</feature>
<dbReference type="STRING" id="180332.GCA_000797495_04299"/>
<dbReference type="GO" id="GO:0016020">
    <property type="term" value="C:membrane"/>
    <property type="evidence" value="ECO:0007669"/>
    <property type="project" value="UniProtKB-SubCell"/>
</dbReference>
<organism evidence="7 8">
    <name type="scientific">Robinsoniella peoriensis</name>
    <dbReference type="NCBI Taxonomy" id="180332"/>
    <lineage>
        <taxon>Bacteria</taxon>
        <taxon>Bacillati</taxon>
        <taxon>Bacillota</taxon>
        <taxon>Clostridia</taxon>
        <taxon>Lachnospirales</taxon>
        <taxon>Lachnospiraceae</taxon>
        <taxon>Robinsoniella</taxon>
    </lineage>
</organism>
<protein>
    <submittedName>
        <fullName evidence="7">Potassium/proton antiporter</fullName>
    </submittedName>
</protein>
<dbReference type="InterPro" id="IPR006153">
    <property type="entry name" value="Cation/H_exchanger_TM"/>
</dbReference>
<evidence type="ECO:0000313" key="8">
    <source>
        <dbReference type="Proteomes" id="UP000306509"/>
    </source>
</evidence>
<evidence type="ECO:0000313" key="7">
    <source>
        <dbReference type="EMBL" id="TLD01894.1"/>
    </source>
</evidence>
<dbReference type="InterPro" id="IPR051843">
    <property type="entry name" value="CPA1_transporter"/>
</dbReference>
<gene>
    <name evidence="7" type="ORF">DSM106044_01264</name>
</gene>
<accession>A0A4U8QBL1</accession>
<dbReference type="GO" id="GO:1902600">
    <property type="term" value="P:proton transmembrane transport"/>
    <property type="evidence" value="ECO:0007669"/>
    <property type="project" value="InterPro"/>
</dbReference>
<feature type="transmembrane region" description="Helical" evidence="5">
    <location>
        <begin position="275"/>
        <end position="295"/>
    </location>
</feature>